<gene>
    <name evidence="4" type="ORF">LH29_23845</name>
</gene>
<dbReference type="Proteomes" id="UP000032544">
    <property type="component" value="Unassembled WGS sequence"/>
</dbReference>
<sequence>MKVVAFNGSPRRNGNTSLLIEETFKIFRAEGIETEVIQLGNKPVHGCTACGKCREIQDRKCHIKNDLLNHCIEKMIEADGIILGTPVYFADVSTEIKALIDVAGYVTRGNGHLLKRKVGAGVISVRRGGALPTFDTMNRFFLINQMIVPGSSYWNFAFGKNQGDVLQDEEGINTIRTLAENMSWLMKKVVTD</sequence>
<keyword evidence="2" id="KW-0288">FMN</keyword>
<dbReference type="OrthoDB" id="9790975at2"/>
<dbReference type="InterPro" id="IPR029039">
    <property type="entry name" value="Flavoprotein-like_sf"/>
</dbReference>
<protein>
    <submittedName>
        <fullName evidence="4">FMN reductase</fullName>
    </submittedName>
</protein>
<name>A0A0D8J7I7_9BACT</name>
<dbReference type="PANTHER" id="PTHR43278:SF4">
    <property type="entry name" value="NAD(P)H-DEPENDENT FMN-CONTAINING OXIDOREDUCTASE YWQN-RELATED"/>
    <property type="match status" value="1"/>
</dbReference>
<feature type="domain" description="NADPH-dependent FMN reductase-like" evidence="3">
    <location>
        <begin position="1"/>
        <end position="159"/>
    </location>
</feature>
<accession>A0A0D8J7I7</accession>
<dbReference type="AlphaFoldDB" id="A0A0D8J7I7"/>
<evidence type="ECO:0000256" key="2">
    <source>
        <dbReference type="ARBA" id="ARBA00022643"/>
    </source>
</evidence>
<organism evidence="4 5">
    <name type="scientific">Draconibacterium sediminis</name>
    <dbReference type="NCBI Taxonomy" id="1544798"/>
    <lineage>
        <taxon>Bacteria</taxon>
        <taxon>Pseudomonadati</taxon>
        <taxon>Bacteroidota</taxon>
        <taxon>Bacteroidia</taxon>
        <taxon>Marinilabiliales</taxon>
        <taxon>Prolixibacteraceae</taxon>
        <taxon>Draconibacterium</taxon>
    </lineage>
</organism>
<dbReference type="GO" id="GO:0016491">
    <property type="term" value="F:oxidoreductase activity"/>
    <property type="evidence" value="ECO:0007669"/>
    <property type="project" value="InterPro"/>
</dbReference>
<dbReference type="Pfam" id="PF03358">
    <property type="entry name" value="FMN_red"/>
    <property type="match status" value="1"/>
</dbReference>
<dbReference type="PATRIC" id="fig|1544798.3.peg.4955"/>
<dbReference type="Gene3D" id="3.40.50.360">
    <property type="match status" value="1"/>
</dbReference>
<dbReference type="EMBL" id="JRHC01000009">
    <property type="protein sequence ID" value="KJF41758.1"/>
    <property type="molecule type" value="Genomic_DNA"/>
</dbReference>
<evidence type="ECO:0000259" key="3">
    <source>
        <dbReference type="Pfam" id="PF03358"/>
    </source>
</evidence>
<keyword evidence="1" id="KW-0285">Flavoprotein</keyword>
<dbReference type="STRING" id="1544798.LH29_23845"/>
<dbReference type="InterPro" id="IPR051796">
    <property type="entry name" value="ISF_SsuE-like"/>
</dbReference>
<dbReference type="PANTHER" id="PTHR43278">
    <property type="entry name" value="NAD(P)H-DEPENDENT FMN-CONTAINING OXIDOREDUCTASE YWQN-RELATED"/>
    <property type="match status" value="1"/>
</dbReference>
<evidence type="ECO:0000313" key="4">
    <source>
        <dbReference type="EMBL" id="KJF41758.1"/>
    </source>
</evidence>
<dbReference type="RefSeq" id="WP_045033650.1">
    <property type="nucleotide sequence ID" value="NZ_JRHC01000009.1"/>
</dbReference>
<keyword evidence="5" id="KW-1185">Reference proteome</keyword>
<reference evidence="4 5" key="1">
    <citation type="submission" date="2014-09" db="EMBL/GenBank/DDBJ databases">
        <title>Draft Genome Sequence of Draconibacterium sp. JN14CK-3.</title>
        <authorList>
            <person name="Dong C."/>
            <person name="Lai Q."/>
            <person name="Shao Z."/>
        </authorList>
    </citation>
    <scope>NUCLEOTIDE SEQUENCE [LARGE SCALE GENOMIC DNA]</scope>
    <source>
        <strain evidence="4 5">JN14CK-3</strain>
    </source>
</reference>
<evidence type="ECO:0000256" key="1">
    <source>
        <dbReference type="ARBA" id="ARBA00022630"/>
    </source>
</evidence>
<dbReference type="InterPro" id="IPR005025">
    <property type="entry name" value="FMN_Rdtase-like_dom"/>
</dbReference>
<comment type="caution">
    <text evidence="4">The sequence shown here is derived from an EMBL/GenBank/DDBJ whole genome shotgun (WGS) entry which is preliminary data.</text>
</comment>
<proteinExistence type="predicted"/>
<dbReference type="SUPFAM" id="SSF52218">
    <property type="entry name" value="Flavoproteins"/>
    <property type="match status" value="1"/>
</dbReference>
<evidence type="ECO:0000313" key="5">
    <source>
        <dbReference type="Proteomes" id="UP000032544"/>
    </source>
</evidence>